<feature type="binding site" evidence="5">
    <location>
        <position position="142"/>
    </location>
    <ligand>
        <name>NADP(+)</name>
        <dbReference type="ChEBI" id="CHEBI:58349"/>
    </ligand>
</feature>
<dbReference type="InterPro" id="IPR001509">
    <property type="entry name" value="Epimerase_deHydtase"/>
</dbReference>
<dbReference type="GO" id="GO:0070401">
    <property type="term" value="F:NADP+ binding"/>
    <property type="evidence" value="ECO:0007669"/>
    <property type="project" value="UniProtKB-UniRule"/>
</dbReference>
<evidence type="ECO:0000256" key="3">
    <source>
        <dbReference type="ARBA" id="ARBA00023002"/>
    </source>
</evidence>
<organism evidence="7 8">
    <name type="scientific">Prosthecobacter vanneervenii</name>
    <dbReference type="NCBI Taxonomy" id="48466"/>
    <lineage>
        <taxon>Bacteria</taxon>
        <taxon>Pseudomonadati</taxon>
        <taxon>Verrucomicrobiota</taxon>
        <taxon>Verrucomicrobiia</taxon>
        <taxon>Verrucomicrobiales</taxon>
        <taxon>Verrucomicrobiaceae</taxon>
        <taxon>Prosthecobacter</taxon>
    </lineage>
</organism>
<dbReference type="InterPro" id="IPR036291">
    <property type="entry name" value="NAD(P)-bd_dom_sf"/>
</dbReference>
<dbReference type="GO" id="GO:0042351">
    <property type="term" value="P:'de novo' GDP-L-fucose biosynthetic process"/>
    <property type="evidence" value="ECO:0007669"/>
    <property type="project" value="UniProtKB-UniRule"/>
</dbReference>
<feature type="binding site" evidence="5">
    <location>
        <begin position="107"/>
        <end position="110"/>
    </location>
    <ligand>
        <name>NADP(+)</name>
        <dbReference type="ChEBI" id="CHEBI:58349"/>
    </ligand>
</feature>
<dbReference type="Gene3D" id="3.90.25.10">
    <property type="entry name" value="UDP-galactose 4-epimerase, domain 1"/>
    <property type="match status" value="1"/>
</dbReference>
<evidence type="ECO:0000256" key="1">
    <source>
        <dbReference type="ARBA" id="ARBA00005959"/>
    </source>
</evidence>
<dbReference type="PANTHER" id="PTHR43238:SF1">
    <property type="entry name" value="GDP-L-FUCOSE SYNTHASE"/>
    <property type="match status" value="1"/>
</dbReference>
<feature type="domain" description="NAD-dependent epimerase/dehydratase" evidence="6">
    <location>
        <begin position="9"/>
        <end position="239"/>
    </location>
</feature>
<dbReference type="GO" id="GO:0050577">
    <property type="term" value="F:GDP-L-fucose synthase activity"/>
    <property type="evidence" value="ECO:0007669"/>
    <property type="project" value="UniProtKB-UniRule"/>
</dbReference>
<evidence type="ECO:0000256" key="4">
    <source>
        <dbReference type="ARBA" id="ARBA00023235"/>
    </source>
</evidence>
<feature type="binding site" evidence="5">
    <location>
        <position position="204"/>
    </location>
    <ligand>
        <name>substrate</name>
    </ligand>
</feature>
<evidence type="ECO:0000259" key="6">
    <source>
        <dbReference type="Pfam" id="PF01370"/>
    </source>
</evidence>
<comment type="function">
    <text evidence="5">Catalyzes the two-step NADP-dependent conversion of GDP-4-dehydro-6-deoxy-D-mannose to GDP-fucose, involving an epimerase and a reductase reaction.</text>
</comment>
<dbReference type="AlphaFoldDB" id="A0A7W8DIS5"/>
<evidence type="ECO:0000256" key="5">
    <source>
        <dbReference type="HAMAP-Rule" id="MF_00956"/>
    </source>
</evidence>
<feature type="active site" description="Proton donor/acceptor" evidence="5">
    <location>
        <position position="138"/>
    </location>
</feature>
<protein>
    <recommendedName>
        <fullName evidence="5">GDP-L-fucose synthase</fullName>
        <ecNumber evidence="5">1.1.1.271</ecNumber>
    </recommendedName>
    <alternativeName>
        <fullName evidence="5">GDP-4-keto-6-deoxy-D-mannose-3,5-epimerase-4-reductase</fullName>
    </alternativeName>
</protein>
<feature type="site" description="Important for catalytic activity" evidence="5">
    <location>
        <position position="109"/>
    </location>
</feature>
<keyword evidence="8" id="KW-1185">Reference proteome</keyword>
<dbReference type="SUPFAM" id="SSF51735">
    <property type="entry name" value="NAD(P)-binding Rossmann-fold domains"/>
    <property type="match status" value="1"/>
</dbReference>
<dbReference type="EMBL" id="JACHIG010000001">
    <property type="protein sequence ID" value="MBB5031414.1"/>
    <property type="molecule type" value="Genomic_DNA"/>
</dbReference>
<feature type="binding site" evidence="5">
    <location>
        <position position="189"/>
    </location>
    <ligand>
        <name>substrate</name>
    </ligand>
</feature>
<accession>A0A7W8DIS5</accession>
<dbReference type="GO" id="GO:0016853">
    <property type="term" value="F:isomerase activity"/>
    <property type="evidence" value="ECO:0007669"/>
    <property type="project" value="UniProtKB-KW"/>
</dbReference>
<dbReference type="Gene3D" id="3.40.50.720">
    <property type="entry name" value="NAD(P)-binding Rossmann-like Domain"/>
    <property type="match status" value="1"/>
</dbReference>
<feature type="binding site" evidence="5">
    <location>
        <position position="271"/>
    </location>
    <ligand>
        <name>substrate</name>
    </ligand>
</feature>
<keyword evidence="5" id="KW-0511">Multifunctional enzyme</keyword>
<comment type="similarity">
    <text evidence="1 5">Belongs to the NAD(P)-dependent epimerase/dehydratase family. Fucose synthase subfamily.</text>
</comment>
<evidence type="ECO:0000313" key="8">
    <source>
        <dbReference type="Proteomes" id="UP000590740"/>
    </source>
</evidence>
<feature type="binding site" evidence="5">
    <location>
        <position position="181"/>
    </location>
    <ligand>
        <name>NADP(+)</name>
        <dbReference type="ChEBI" id="CHEBI:58349"/>
    </ligand>
</feature>
<proteinExistence type="inferred from homology"/>
<dbReference type="CDD" id="cd05239">
    <property type="entry name" value="GDP_FS_SDR_e"/>
    <property type="match status" value="1"/>
</dbReference>
<comment type="caution">
    <text evidence="7">The sequence shown here is derived from an EMBL/GenBank/DDBJ whole genome shotgun (WGS) entry which is preliminary data.</text>
</comment>
<feature type="binding site" evidence="5">
    <location>
        <begin position="165"/>
        <end position="168"/>
    </location>
    <ligand>
        <name>NADP(+)</name>
        <dbReference type="ChEBI" id="CHEBI:58349"/>
    </ligand>
</feature>
<comment type="pathway">
    <text evidence="5">Nucleotide-sugar biosynthesis; GDP-L-fucose biosynthesis via de novo pathway; GDP-L-fucose from GDP-alpha-D-mannose: step 2/2.</text>
</comment>
<gene>
    <name evidence="5" type="primary">fcl</name>
    <name evidence="7" type="ORF">HNQ65_000968</name>
</gene>
<reference evidence="7 8" key="1">
    <citation type="submission" date="2020-08" db="EMBL/GenBank/DDBJ databases">
        <title>Genomic Encyclopedia of Type Strains, Phase IV (KMG-IV): sequencing the most valuable type-strain genomes for metagenomic binning, comparative biology and taxonomic classification.</title>
        <authorList>
            <person name="Goeker M."/>
        </authorList>
    </citation>
    <scope>NUCLEOTIDE SEQUENCE [LARGE SCALE GENOMIC DNA]</scope>
    <source>
        <strain evidence="7 8">DSM 12252</strain>
    </source>
</reference>
<dbReference type="InterPro" id="IPR028614">
    <property type="entry name" value="GDP_fucose/colitose_synth"/>
</dbReference>
<dbReference type="Proteomes" id="UP000590740">
    <property type="component" value="Unassembled WGS sequence"/>
</dbReference>
<feature type="binding site" evidence="5">
    <location>
        <position position="211"/>
    </location>
    <ligand>
        <name>substrate</name>
    </ligand>
</feature>
<dbReference type="RefSeq" id="WP_221306031.1">
    <property type="nucleotide sequence ID" value="NZ_JACHIG010000001.1"/>
</dbReference>
<keyword evidence="4 5" id="KW-0413">Isomerase</keyword>
<evidence type="ECO:0000313" key="7">
    <source>
        <dbReference type="EMBL" id="MBB5031414.1"/>
    </source>
</evidence>
<dbReference type="UniPathway" id="UPA00128">
    <property type="reaction ID" value="UER00191"/>
</dbReference>
<keyword evidence="3 5" id="KW-0560">Oxidoreductase</keyword>
<dbReference type="PANTHER" id="PTHR43238">
    <property type="entry name" value="GDP-L-FUCOSE SYNTHASE"/>
    <property type="match status" value="1"/>
</dbReference>
<evidence type="ECO:0000256" key="2">
    <source>
        <dbReference type="ARBA" id="ARBA00022857"/>
    </source>
</evidence>
<feature type="site" description="Important for catalytic activity" evidence="5">
    <location>
        <position position="111"/>
    </location>
</feature>
<sequence length="314" mass="35327">MAITGGKLFITGHRGLVGRALLRYYEDKPQWQIITRTREELDLRDPHATDAFFAAEKPDAVILSAAKVGGIKASYTHPVDFLLDNLQIQNCVLSAAHRFETKKVLFLGSTCIYPKAAEIPIREDSLMTGPMEETNAPYGVAKIAGIKLCQGYRHQHGRDFICAMPANLYGPYDNFDPEHSHVLPSLIRRFHEARLQSAPSVTLWGSGNPKREFLFVDDLASACGFLLENYSSPDIINVGCGWDVSIREAAEIIRGIVGYEGEIRWDTTQPDGNPRRLLDVSRMEKLGWKARTDFREGVARTYQWFLENRATARV</sequence>
<dbReference type="EC" id="1.1.1.271" evidence="5"/>
<dbReference type="HAMAP" id="MF_00956">
    <property type="entry name" value="GDP_fucose_synth"/>
    <property type="match status" value="1"/>
</dbReference>
<name>A0A7W8DIS5_9BACT</name>
<feature type="binding site" evidence="5">
    <location>
        <begin position="12"/>
        <end position="18"/>
    </location>
    <ligand>
        <name>NADP(+)</name>
        <dbReference type="ChEBI" id="CHEBI:58349"/>
    </ligand>
</feature>
<dbReference type="Pfam" id="PF01370">
    <property type="entry name" value="Epimerase"/>
    <property type="match status" value="1"/>
</dbReference>
<keyword evidence="2 5" id="KW-0521">NADP</keyword>
<comment type="catalytic activity">
    <reaction evidence="5">
        <text>GDP-beta-L-fucose + NADP(+) = GDP-4-dehydro-alpha-D-rhamnose + NADPH + H(+)</text>
        <dbReference type="Rhea" id="RHEA:18885"/>
        <dbReference type="ChEBI" id="CHEBI:15378"/>
        <dbReference type="ChEBI" id="CHEBI:57273"/>
        <dbReference type="ChEBI" id="CHEBI:57783"/>
        <dbReference type="ChEBI" id="CHEBI:57964"/>
        <dbReference type="ChEBI" id="CHEBI:58349"/>
        <dbReference type="EC" id="1.1.1.271"/>
    </reaction>
</comment>